<dbReference type="AlphaFoldDB" id="A0A3P7J5M6"/>
<accession>A0A3P7J5M6</accession>
<sequence>MSYQRKLVLVIIHTVQEQDYAWLAFQVFIVGRKRQDCYDGNGKEPVLSPNTGHADIVRRRHSPRLPVAATFCS</sequence>
<keyword evidence="2" id="KW-1185">Reference proteome</keyword>
<name>A0A3P7J5M6_STRVU</name>
<evidence type="ECO:0000313" key="1">
    <source>
        <dbReference type="EMBL" id="VDM71667.1"/>
    </source>
</evidence>
<dbReference type="Proteomes" id="UP000270094">
    <property type="component" value="Unassembled WGS sequence"/>
</dbReference>
<protein>
    <submittedName>
        <fullName evidence="1">Uncharacterized protein</fullName>
    </submittedName>
</protein>
<gene>
    <name evidence="1" type="ORF">SVUK_LOCUS6665</name>
</gene>
<evidence type="ECO:0000313" key="2">
    <source>
        <dbReference type="Proteomes" id="UP000270094"/>
    </source>
</evidence>
<reference evidence="1 2" key="1">
    <citation type="submission" date="2018-11" db="EMBL/GenBank/DDBJ databases">
        <authorList>
            <consortium name="Pathogen Informatics"/>
        </authorList>
    </citation>
    <scope>NUCLEOTIDE SEQUENCE [LARGE SCALE GENOMIC DNA]</scope>
</reference>
<dbReference type="EMBL" id="UYYB01021507">
    <property type="protein sequence ID" value="VDM71667.1"/>
    <property type="molecule type" value="Genomic_DNA"/>
</dbReference>
<organism evidence="1 2">
    <name type="scientific">Strongylus vulgaris</name>
    <name type="common">Blood worm</name>
    <dbReference type="NCBI Taxonomy" id="40348"/>
    <lineage>
        <taxon>Eukaryota</taxon>
        <taxon>Metazoa</taxon>
        <taxon>Ecdysozoa</taxon>
        <taxon>Nematoda</taxon>
        <taxon>Chromadorea</taxon>
        <taxon>Rhabditida</taxon>
        <taxon>Rhabditina</taxon>
        <taxon>Rhabditomorpha</taxon>
        <taxon>Strongyloidea</taxon>
        <taxon>Strongylidae</taxon>
        <taxon>Strongylus</taxon>
    </lineage>
</organism>
<proteinExistence type="predicted"/>